<dbReference type="EMBL" id="JACTVJ010000022">
    <property type="protein sequence ID" value="MBC9717884.1"/>
    <property type="molecule type" value="Genomic_DNA"/>
</dbReference>
<evidence type="ECO:0000256" key="3">
    <source>
        <dbReference type="ARBA" id="ARBA00023163"/>
    </source>
</evidence>
<dbReference type="PROSITE" id="PS51118">
    <property type="entry name" value="HTH_HXLR"/>
    <property type="match status" value="1"/>
</dbReference>
<dbReference type="InterPro" id="IPR036390">
    <property type="entry name" value="WH_DNA-bd_sf"/>
</dbReference>
<sequence length="171" mass="18701">MSPGHTDVTAPADAAAVTASADATDVTAPADATAVPAPADTTAPAAPQDPVIVCETPQDECGVRDVLDRLGDKWSMYVMVELTAGTLRFKELQRRIHGDVSQRMLTLTLRRLERDGLVRRTVYPTVPPQVEYELTPMGRSMSHLLKSLSDWSIAHRPAIDEARRVYDESHP</sequence>
<name>A0ABR7SSL3_9ACTN</name>
<dbReference type="InterPro" id="IPR036388">
    <property type="entry name" value="WH-like_DNA-bd_sf"/>
</dbReference>
<keyword evidence="3" id="KW-0804">Transcription</keyword>
<proteinExistence type="predicted"/>
<evidence type="ECO:0000256" key="1">
    <source>
        <dbReference type="ARBA" id="ARBA00023015"/>
    </source>
</evidence>
<dbReference type="RefSeq" id="WP_187818330.1">
    <property type="nucleotide sequence ID" value="NZ_JACTVJ010000022.1"/>
</dbReference>
<dbReference type="InterPro" id="IPR002577">
    <property type="entry name" value="HTH_HxlR"/>
</dbReference>
<dbReference type="Pfam" id="PF01638">
    <property type="entry name" value="HxlR"/>
    <property type="match status" value="1"/>
</dbReference>
<gene>
    <name evidence="5" type="ORF">H9Y04_35675</name>
</gene>
<keyword evidence="6" id="KW-1185">Reference proteome</keyword>
<organism evidence="5 6">
    <name type="scientific">Streptomyces polyasparticus</name>
    <dbReference type="NCBI Taxonomy" id="2767826"/>
    <lineage>
        <taxon>Bacteria</taxon>
        <taxon>Bacillati</taxon>
        <taxon>Actinomycetota</taxon>
        <taxon>Actinomycetes</taxon>
        <taxon>Kitasatosporales</taxon>
        <taxon>Streptomycetaceae</taxon>
        <taxon>Streptomyces</taxon>
    </lineage>
</organism>
<keyword evidence="2" id="KW-0238">DNA-binding</keyword>
<evidence type="ECO:0000256" key="2">
    <source>
        <dbReference type="ARBA" id="ARBA00023125"/>
    </source>
</evidence>
<dbReference type="PANTHER" id="PTHR33204:SF39">
    <property type="entry name" value="TRANSCRIPTIONAL REGULATORY PROTEIN"/>
    <property type="match status" value="1"/>
</dbReference>
<reference evidence="5 6" key="1">
    <citation type="submission" date="2020-08" db="EMBL/GenBank/DDBJ databases">
        <title>Genemic of Streptomyces polyaspartic.</title>
        <authorList>
            <person name="Liu W."/>
        </authorList>
    </citation>
    <scope>NUCLEOTIDE SEQUENCE [LARGE SCALE GENOMIC DNA]</scope>
    <source>
        <strain evidence="5 6">TRM66268-LWL</strain>
    </source>
</reference>
<keyword evidence="1" id="KW-0805">Transcription regulation</keyword>
<feature type="domain" description="HTH hxlR-type" evidence="4">
    <location>
        <begin position="61"/>
        <end position="160"/>
    </location>
</feature>
<accession>A0ABR7SSL3</accession>
<dbReference type="Gene3D" id="1.10.10.10">
    <property type="entry name" value="Winged helix-like DNA-binding domain superfamily/Winged helix DNA-binding domain"/>
    <property type="match status" value="1"/>
</dbReference>
<protein>
    <submittedName>
        <fullName evidence="5">Helix-turn-helix transcriptional regulator</fullName>
    </submittedName>
</protein>
<evidence type="ECO:0000259" key="4">
    <source>
        <dbReference type="PROSITE" id="PS51118"/>
    </source>
</evidence>
<dbReference type="PANTHER" id="PTHR33204">
    <property type="entry name" value="TRANSCRIPTIONAL REGULATOR, MARR FAMILY"/>
    <property type="match status" value="1"/>
</dbReference>
<evidence type="ECO:0000313" key="6">
    <source>
        <dbReference type="Proteomes" id="UP000642284"/>
    </source>
</evidence>
<dbReference type="SUPFAM" id="SSF46785">
    <property type="entry name" value="Winged helix' DNA-binding domain"/>
    <property type="match status" value="1"/>
</dbReference>
<evidence type="ECO:0000313" key="5">
    <source>
        <dbReference type="EMBL" id="MBC9717884.1"/>
    </source>
</evidence>
<comment type="caution">
    <text evidence="5">The sequence shown here is derived from an EMBL/GenBank/DDBJ whole genome shotgun (WGS) entry which is preliminary data.</text>
</comment>
<dbReference type="Proteomes" id="UP000642284">
    <property type="component" value="Unassembled WGS sequence"/>
</dbReference>